<organism evidence="1 2">
    <name type="scientific">Dallia pectoralis</name>
    <name type="common">Alaska blackfish</name>
    <dbReference type="NCBI Taxonomy" id="75939"/>
    <lineage>
        <taxon>Eukaryota</taxon>
        <taxon>Metazoa</taxon>
        <taxon>Chordata</taxon>
        <taxon>Craniata</taxon>
        <taxon>Vertebrata</taxon>
        <taxon>Euteleostomi</taxon>
        <taxon>Actinopterygii</taxon>
        <taxon>Neopterygii</taxon>
        <taxon>Teleostei</taxon>
        <taxon>Protacanthopterygii</taxon>
        <taxon>Esociformes</taxon>
        <taxon>Umbridae</taxon>
        <taxon>Dallia</taxon>
    </lineage>
</organism>
<dbReference type="Proteomes" id="UP001157502">
    <property type="component" value="Chromosome 13"/>
</dbReference>
<sequence>MRCSRVKTPGVLLCLCYCFNTAISDHLSDPKCGVPRVRNLLDRSLRIVGGLEARYGSHPWLVSLRFRGSHFCGGAVLTDRWILTAAHCFTSVSKDFLRNLHAAVGEFDQRVSDEGEMNFTVKTIQIHEKYQHASPMSYDMALLEINGHIQFGPHVQPICLPLARERFPPRTGCLVSGWGRTKERGRLPAVLREVHLELVEPAKCKYVLKTLRPTQQTQTVLCAGPETGGRDACQGDSGGPLICPRKSGQFAVVGVTSWGKGCGRSWSNNKAKSPGKRGSPGVFTDVRMLLPWIKTKLRGADANLNQRSTSKLCSVRDGFVSGSEGLIRNPSLPGRLYNNNEICSWFINIPIGDSILLEFLEFDIENDAFCHSDQLTVFVGANSQRPVGRFCGSTRPAPVLIDSHNASLHFVTDVSGTGSGFVVRFRAIEGNFVPAVGCVTMALVQDQKVVHSLYYPRAYSNDSVCRWVIYAPEGHVVKLDFNDFDLEQSDECVYDSLTVLGDVNAGDEIVKLCGRTVPPPVLSYDNVMVLQFSSDSTDSFQGFHAIVTFISKMDLQEEDPHHLGTDHLYRRLTPSATTHSQSLVVHGPSQHSWPWEVRLTLGTDNFCTGAIVQPDWVLTAAHCLRGLKEESLNSLLVETGSPKKQRRGVRMLIVHPQYDPSSQDYDVALLQLDSPLLLTQHSQSICLPRPGKEVPPPQVCLLSWWEGQTGGPWNSTVKPVEVPLVSRAACERSYAGRLSLTPTMLCAGVPQLHGLDTCTGNTGGSLVCQTEDSGYFVLGVSSHRDDCGTFRRPGVYTSVAPLTDWIQEHVYEDRADSSRILPKWNNEGLEDLDYLDDLGYLEDLDYLDDLDYLEDLPSTSDDNTDGGFITFPPAGPPFPRQPGCKGQPPGPEPSSGSSCHIDFVPTVHTEVTARESDTQSLSMESLTVPVVVGASVVVLSGLYLLLRGGEKKPPKTLLDSTVKYSLPLTDKEDISHDTRRFRFALPTPAHVLGLPVGQHVYLSAKVNGSLVIRAYTPVSSDQDRGFVDLVVKVYHKNTHPNYPDGGKMSQHLDAMSIGDRVDFRGPNGLLVYAGNGKFAIRPDKKSECKVRKFKHLAMIAGGTGITPMLQLIRSITADPADRTKCSLIFANQTEKDILLRKELEEVLKSHPDQLNLWYTLDKPTQDWKYSSGFVNADMLKEHLPPASSDVLVVMCGPPPMIQHACQPNLSKLGFKVENTFTY</sequence>
<comment type="caution">
    <text evidence="1">The sequence shown here is derived from an EMBL/GenBank/DDBJ whole genome shotgun (WGS) entry which is preliminary data.</text>
</comment>
<accession>A0ACC2GGS9</accession>
<gene>
    <name evidence="1" type="ORF">DPEC_G00162570</name>
</gene>
<name>A0ACC2GGS9_DALPE</name>
<dbReference type="EMBL" id="CM055740">
    <property type="protein sequence ID" value="KAJ8002786.1"/>
    <property type="molecule type" value="Genomic_DNA"/>
</dbReference>
<evidence type="ECO:0000313" key="2">
    <source>
        <dbReference type="Proteomes" id="UP001157502"/>
    </source>
</evidence>
<keyword evidence="2" id="KW-1185">Reference proteome</keyword>
<reference evidence="1" key="1">
    <citation type="submission" date="2021-05" db="EMBL/GenBank/DDBJ databases">
        <authorList>
            <person name="Pan Q."/>
            <person name="Jouanno E."/>
            <person name="Zahm M."/>
            <person name="Klopp C."/>
            <person name="Cabau C."/>
            <person name="Louis A."/>
            <person name="Berthelot C."/>
            <person name="Parey E."/>
            <person name="Roest Crollius H."/>
            <person name="Montfort J."/>
            <person name="Robinson-Rechavi M."/>
            <person name="Bouchez O."/>
            <person name="Lampietro C."/>
            <person name="Lopez Roques C."/>
            <person name="Donnadieu C."/>
            <person name="Postlethwait J."/>
            <person name="Bobe J."/>
            <person name="Dillon D."/>
            <person name="Chandos A."/>
            <person name="von Hippel F."/>
            <person name="Guiguen Y."/>
        </authorList>
    </citation>
    <scope>NUCLEOTIDE SEQUENCE</scope>
    <source>
        <strain evidence="1">YG-Jan2019</strain>
    </source>
</reference>
<proteinExistence type="predicted"/>
<protein>
    <submittedName>
        <fullName evidence="1">Uncharacterized protein</fullName>
    </submittedName>
</protein>
<evidence type="ECO:0000313" key="1">
    <source>
        <dbReference type="EMBL" id="KAJ8002786.1"/>
    </source>
</evidence>